<keyword evidence="2" id="KW-1185">Reference proteome</keyword>
<name>A0ABQ9YQ63_9CRUS</name>
<reference evidence="1 2" key="1">
    <citation type="journal article" date="2023" name="Nucleic Acids Res.">
        <title>The hologenome of Daphnia magna reveals possible DNA methylation and microbiome-mediated evolution of the host genome.</title>
        <authorList>
            <person name="Chaturvedi A."/>
            <person name="Li X."/>
            <person name="Dhandapani V."/>
            <person name="Marshall H."/>
            <person name="Kissane S."/>
            <person name="Cuenca-Cambronero M."/>
            <person name="Asole G."/>
            <person name="Calvet F."/>
            <person name="Ruiz-Romero M."/>
            <person name="Marangio P."/>
            <person name="Guigo R."/>
            <person name="Rago D."/>
            <person name="Mirbahai L."/>
            <person name="Eastwood N."/>
            <person name="Colbourne J.K."/>
            <person name="Zhou J."/>
            <person name="Mallon E."/>
            <person name="Orsini L."/>
        </authorList>
    </citation>
    <scope>NUCLEOTIDE SEQUENCE [LARGE SCALE GENOMIC DNA]</scope>
    <source>
        <strain evidence="1">LRV0_1</strain>
    </source>
</reference>
<organism evidence="1 2">
    <name type="scientific">Daphnia magna</name>
    <dbReference type="NCBI Taxonomy" id="35525"/>
    <lineage>
        <taxon>Eukaryota</taxon>
        <taxon>Metazoa</taxon>
        <taxon>Ecdysozoa</taxon>
        <taxon>Arthropoda</taxon>
        <taxon>Crustacea</taxon>
        <taxon>Branchiopoda</taxon>
        <taxon>Diplostraca</taxon>
        <taxon>Cladocera</taxon>
        <taxon>Anomopoda</taxon>
        <taxon>Daphniidae</taxon>
        <taxon>Daphnia</taxon>
    </lineage>
</organism>
<gene>
    <name evidence="1" type="ORF">OUZ56_004540</name>
</gene>
<dbReference type="Proteomes" id="UP001234178">
    <property type="component" value="Unassembled WGS sequence"/>
</dbReference>
<evidence type="ECO:0000313" key="1">
    <source>
        <dbReference type="EMBL" id="KAK4002735.1"/>
    </source>
</evidence>
<protein>
    <submittedName>
        <fullName evidence="1">Uncharacterized protein</fullName>
    </submittedName>
</protein>
<proteinExistence type="predicted"/>
<comment type="caution">
    <text evidence="1">The sequence shown here is derived from an EMBL/GenBank/DDBJ whole genome shotgun (WGS) entry which is preliminary data.</text>
</comment>
<dbReference type="EMBL" id="JAOYFB010000001">
    <property type="protein sequence ID" value="KAK4002735.1"/>
    <property type="molecule type" value="Genomic_DNA"/>
</dbReference>
<sequence length="124" mass="14077">MLRHMKMISTRPVPEIPIGIKTAKIADCSCDNNFGGGQAAGSRMEPYFKQPELPNDCKFLEPLIKGYERDWKSKLGIYGEQCFVFLSPLFAFIELANFYVRRPHARFVDAVATSIRQMEEGVCP</sequence>
<accession>A0ABQ9YQ63</accession>
<evidence type="ECO:0000313" key="2">
    <source>
        <dbReference type="Proteomes" id="UP001234178"/>
    </source>
</evidence>